<dbReference type="AlphaFoldDB" id="A0ABD0X6E7"/>
<organism evidence="3 4">
    <name type="scientific">Umbra pygmaea</name>
    <name type="common">Eastern mudminnow</name>
    <dbReference type="NCBI Taxonomy" id="75934"/>
    <lineage>
        <taxon>Eukaryota</taxon>
        <taxon>Metazoa</taxon>
        <taxon>Chordata</taxon>
        <taxon>Craniata</taxon>
        <taxon>Vertebrata</taxon>
        <taxon>Euteleostomi</taxon>
        <taxon>Actinopterygii</taxon>
        <taxon>Neopterygii</taxon>
        <taxon>Teleostei</taxon>
        <taxon>Protacanthopterygii</taxon>
        <taxon>Esociformes</taxon>
        <taxon>Umbridae</taxon>
        <taxon>Umbra</taxon>
    </lineage>
</organism>
<feature type="region of interest" description="Disordered" evidence="2">
    <location>
        <begin position="147"/>
        <end position="188"/>
    </location>
</feature>
<gene>
    <name evidence="3" type="ORF">UPYG_G00127520</name>
</gene>
<sequence length="188" mass="21854">MASLKMEDESRMLNLNVKIKEEEEDLDQLIFQKYSVVVKEEDGMWACTQPDELDLNCHHGDQRVDVEEDEVEHLKYQHYSVVLKEENEEGKMEYAPPSDCNHGDRSTLESVKVEGESRRIEWRFEVKEEEEDRIYDYYGLVKIEKEETHECPQPGRSPNSISVYGENPSSDHTALSHNAKARAPHADV</sequence>
<feature type="compositionally biased region" description="Polar residues" evidence="2">
    <location>
        <begin position="156"/>
        <end position="176"/>
    </location>
</feature>
<protein>
    <submittedName>
        <fullName evidence="3">Uncharacterized protein</fullName>
    </submittedName>
</protein>
<evidence type="ECO:0000256" key="1">
    <source>
        <dbReference type="SAM" id="Coils"/>
    </source>
</evidence>
<evidence type="ECO:0000313" key="3">
    <source>
        <dbReference type="EMBL" id="KAL0994816.1"/>
    </source>
</evidence>
<feature type="compositionally biased region" description="Basic residues" evidence="2">
    <location>
        <begin position="179"/>
        <end position="188"/>
    </location>
</feature>
<keyword evidence="4" id="KW-1185">Reference proteome</keyword>
<keyword evidence="1" id="KW-0175">Coiled coil</keyword>
<accession>A0ABD0X6E7</accession>
<name>A0ABD0X6E7_UMBPY</name>
<feature type="coiled-coil region" evidence="1">
    <location>
        <begin position="5"/>
        <end position="32"/>
    </location>
</feature>
<evidence type="ECO:0000256" key="2">
    <source>
        <dbReference type="SAM" id="MobiDB-lite"/>
    </source>
</evidence>
<feature type="region of interest" description="Disordered" evidence="2">
    <location>
        <begin position="87"/>
        <end position="109"/>
    </location>
</feature>
<proteinExistence type="predicted"/>
<dbReference type="Proteomes" id="UP001557470">
    <property type="component" value="Unassembled WGS sequence"/>
</dbReference>
<dbReference type="EMBL" id="JAGEUA010000003">
    <property type="protein sequence ID" value="KAL0994816.1"/>
    <property type="molecule type" value="Genomic_DNA"/>
</dbReference>
<reference evidence="3 4" key="1">
    <citation type="submission" date="2024-06" db="EMBL/GenBank/DDBJ databases">
        <authorList>
            <person name="Pan Q."/>
            <person name="Wen M."/>
            <person name="Jouanno E."/>
            <person name="Zahm M."/>
            <person name="Klopp C."/>
            <person name="Cabau C."/>
            <person name="Louis A."/>
            <person name="Berthelot C."/>
            <person name="Parey E."/>
            <person name="Roest Crollius H."/>
            <person name="Montfort J."/>
            <person name="Robinson-Rechavi M."/>
            <person name="Bouchez O."/>
            <person name="Lampietro C."/>
            <person name="Lopez Roques C."/>
            <person name="Donnadieu C."/>
            <person name="Postlethwait J."/>
            <person name="Bobe J."/>
            <person name="Verreycken H."/>
            <person name="Guiguen Y."/>
        </authorList>
    </citation>
    <scope>NUCLEOTIDE SEQUENCE [LARGE SCALE GENOMIC DNA]</scope>
    <source>
        <strain evidence="3">Up_M1</strain>
        <tissue evidence="3">Testis</tissue>
    </source>
</reference>
<evidence type="ECO:0000313" key="4">
    <source>
        <dbReference type="Proteomes" id="UP001557470"/>
    </source>
</evidence>
<comment type="caution">
    <text evidence="3">The sequence shown here is derived from an EMBL/GenBank/DDBJ whole genome shotgun (WGS) entry which is preliminary data.</text>
</comment>